<protein>
    <submittedName>
        <fullName evidence="2">Uncharacterized protein</fullName>
    </submittedName>
</protein>
<organism evidence="2 3">
    <name type="scientific">Micractinium conductrix</name>
    <dbReference type="NCBI Taxonomy" id="554055"/>
    <lineage>
        <taxon>Eukaryota</taxon>
        <taxon>Viridiplantae</taxon>
        <taxon>Chlorophyta</taxon>
        <taxon>core chlorophytes</taxon>
        <taxon>Trebouxiophyceae</taxon>
        <taxon>Chlorellales</taxon>
        <taxon>Chlorellaceae</taxon>
        <taxon>Chlorella clade</taxon>
        <taxon>Micractinium</taxon>
    </lineage>
</organism>
<proteinExistence type="predicted"/>
<dbReference type="EMBL" id="LHPF02000005">
    <property type="protein sequence ID" value="PSC74344.1"/>
    <property type="molecule type" value="Genomic_DNA"/>
</dbReference>
<dbReference type="OrthoDB" id="514913at2759"/>
<evidence type="ECO:0000313" key="2">
    <source>
        <dbReference type="EMBL" id="PSC74344.1"/>
    </source>
</evidence>
<dbReference type="Proteomes" id="UP000239649">
    <property type="component" value="Unassembled WGS sequence"/>
</dbReference>
<sequence length="401" mass="40120">MAAATARTPRVQLVLNLQADSEPRPREQVLRVTSAHEVVEARHGGVAFQFCRKRKSAAAPPARPLPSATAARSALRTPAAARAASAAVAAESPYADELEVPRAVGRRLLAGLAALPDRAAPTDRLLAICQGLSDAAGEAAAATPRRAAALAAALADFQAALAGALASGGVAVGGAPRPPATPTDDGEVEQPDYSVDLVARKAGLRARLANFQKEEADWHALLQKVEALDQQALAGQQHQEAGAAAGCAAASDAAAAAAAAGGEAAAPTAEEAGLSSVATEPGSYGATPAAATPADDGELAALAAATAGVHRRLAMQIEGVCKLVGDVEELVERANRSAAAVQAEYHAQKFSVFPHVDSPARLIRELVRGPAPAAGPKAEAAAAVAEAGDKETAGSAALGTA</sequence>
<feature type="region of interest" description="Disordered" evidence="1">
    <location>
        <begin position="271"/>
        <end position="291"/>
    </location>
</feature>
<reference evidence="2 3" key="1">
    <citation type="journal article" date="2018" name="Plant J.">
        <title>Genome sequences of Chlorella sorokiniana UTEX 1602 and Micractinium conductrix SAG 241.80: implications to maltose excretion by a green alga.</title>
        <authorList>
            <person name="Arriola M.B."/>
            <person name="Velmurugan N."/>
            <person name="Zhang Y."/>
            <person name="Plunkett M.H."/>
            <person name="Hondzo H."/>
            <person name="Barney B.M."/>
        </authorList>
    </citation>
    <scope>NUCLEOTIDE SEQUENCE [LARGE SCALE GENOMIC DNA]</scope>
    <source>
        <strain evidence="2 3">SAG 241.80</strain>
    </source>
</reference>
<keyword evidence="3" id="KW-1185">Reference proteome</keyword>
<comment type="caution">
    <text evidence="2">The sequence shown here is derived from an EMBL/GenBank/DDBJ whole genome shotgun (WGS) entry which is preliminary data.</text>
</comment>
<gene>
    <name evidence="2" type="ORF">C2E20_2761</name>
</gene>
<accession>A0A2P6VJU2</accession>
<evidence type="ECO:0000256" key="1">
    <source>
        <dbReference type="SAM" id="MobiDB-lite"/>
    </source>
</evidence>
<dbReference type="AlphaFoldDB" id="A0A2P6VJU2"/>
<name>A0A2P6VJU2_9CHLO</name>
<evidence type="ECO:0000313" key="3">
    <source>
        <dbReference type="Proteomes" id="UP000239649"/>
    </source>
</evidence>